<feature type="region of interest" description="Disordered" evidence="5">
    <location>
        <begin position="13"/>
        <end position="36"/>
    </location>
</feature>
<comment type="caution">
    <text evidence="6">The sequence shown here is derived from an EMBL/GenBank/DDBJ whole genome shotgun (WGS) entry which is preliminary data.</text>
</comment>
<evidence type="ECO:0000256" key="3">
    <source>
        <dbReference type="ARBA" id="ARBA00023163"/>
    </source>
</evidence>
<accession>A0A9P1D854</accession>
<evidence type="ECO:0000313" key="8">
    <source>
        <dbReference type="Proteomes" id="UP001152797"/>
    </source>
</evidence>
<evidence type="ECO:0000313" key="7">
    <source>
        <dbReference type="EMBL" id="CAL4792852.1"/>
    </source>
</evidence>
<dbReference type="EMBL" id="CAMXCT030003646">
    <property type="protein sequence ID" value="CAL4792852.1"/>
    <property type="molecule type" value="Genomic_DNA"/>
</dbReference>
<evidence type="ECO:0000313" key="6">
    <source>
        <dbReference type="EMBL" id="CAI4005540.1"/>
    </source>
</evidence>
<dbReference type="AlphaFoldDB" id="A0A9P1D854"/>
<reference evidence="6" key="1">
    <citation type="submission" date="2022-10" db="EMBL/GenBank/DDBJ databases">
        <authorList>
            <person name="Chen Y."/>
            <person name="Dougan E. K."/>
            <person name="Chan C."/>
            <person name="Rhodes N."/>
            <person name="Thang M."/>
        </authorList>
    </citation>
    <scope>NUCLEOTIDE SEQUENCE</scope>
</reference>
<keyword evidence="2 7" id="KW-0240">DNA-directed RNA polymerase</keyword>
<dbReference type="PANTHER" id="PTHR13408:SF0">
    <property type="entry name" value="DNA-DIRECTED RNA POLYMERASE III SUBUNIT RPC4"/>
    <property type="match status" value="1"/>
</dbReference>
<keyword evidence="4" id="KW-0539">Nucleus</keyword>
<dbReference type="Pfam" id="PF05132">
    <property type="entry name" value="RNA_pol_Rpc4"/>
    <property type="match status" value="1"/>
</dbReference>
<keyword evidence="3" id="KW-0804">Transcription</keyword>
<protein>
    <submittedName>
        <fullName evidence="7">DNA-directed RNA polymerase III subunit rpc4 (RNA polymerase III subunit C4) (RNA polymerase III subunit C53)</fullName>
    </submittedName>
</protein>
<evidence type="ECO:0000256" key="5">
    <source>
        <dbReference type="SAM" id="MobiDB-lite"/>
    </source>
</evidence>
<sequence>ESVGNVLHAAMRRQSADFATGRSNAPPERFSGMSLKSFGMSATVSGTAAPRKAKERKDGRSMELMDLAFSNKMQLGPDGQYVQQYTPISLPYFDIQEEGEASTDAPTQAQTRPKLMHIDEANSRAAAKLLGAQQELLEDTYFLMQMPCVLPEMRNPEDEVFREQEDALSAGAGSTITRLPDGKLGKLRIYKSGKVRMEIAGVSFCVDQGCDTFFQQDLALVCPLAGEIFNLGNINTRMVLTPDLDSILKDVPQQMPEDLPEEPRVTRVDRKDRPARKRCYDSEVFRGEGFPRKDFYIYFSRVSLVPYRVVAVVSLYHKNWLKLHRRP</sequence>
<feature type="non-terminal residue" evidence="6">
    <location>
        <position position="327"/>
    </location>
</feature>
<dbReference type="EMBL" id="CAMXCT020003646">
    <property type="protein sequence ID" value="CAL1158915.1"/>
    <property type="molecule type" value="Genomic_DNA"/>
</dbReference>
<keyword evidence="8" id="KW-1185">Reference proteome</keyword>
<name>A0A9P1D854_9DINO</name>
<organism evidence="6">
    <name type="scientific">Cladocopium goreaui</name>
    <dbReference type="NCBI Taxonomy" id="2562237"/>
    <lineage>
        <taxon>Eukaryota</taxon>
        <taxon>Sar</taxon>
        <taxon>Alveolata</taxon>
        <taxon>Dinophyceae</taxon>
        <taxon>Suessiales</taxon>
        <taxon>Symbiodiniaceae</taxon>
        <taxon>Cladocopium</taxon>
    </lineage>
</organism>
<dbReference type="PANTHER" id="PTHR13408">
    <property type="entry name" value="DNA-DIRECTED RNA POLYMERASE III"/>
    <property type="match status" value="1"/>
</dbReference>
<dbReference type="InterPro" id="IPR007811">
    <property type="entry name" value="RPC4"/>
</dbReference>
<dbReference type="EMBL" id="CAMXCT010003646">
    <property type="protein sequence ID" value="CAI4005540.1"/>
    <property type="molecule type" value="Genomic_DNA"/>
</dbReference>
<dbReference type="GO" id="GO:0042797">
    <property type="term" value="P:tRNA transcription by RNA polymerase III"/>
    <property type="evidence" value="ECO:0007669"/>
    <property type="project" value="TreeGrafter"/>
</dbReference>
<evidence type="ECO:0000256" key="2">
    <source>
        <dbReference type="ARBA" id="ARBA00022478"/>
    </source>
</evidence>
<comment type="subcellular location">
    <subcellularLocation>
        <location evidence="1">Nucleus</location>
    </subcellularLocation>
</comment>
<evidence type="ECO:0000256" key="4">
    <source>
        <dbReference type="ARBA" id="ARBA00023242"/>
    </source>
</evidence>
<evidence type="ECO:0000256" key="1">
    <source>
        <dbReference type="ARBA" id="ARBA00004123"/>
    </source>
</evidence>
<proteinExistence type="predicted"/>
<dbReference type="GO" id="GO:0003677">
    <property type="term" value="F:DNA binding"/>
    <property type="evidence" value="ECO:0007669"/>
    <property type="project" value="InterPro"/>
</dbReference>
<dbReference type="GO" id="GO:0005666">
    <property type="term" value="C:RNA polymerase III complex"/>
    <property type="evidence" value="ECO:0007669"/>
    <property type="project" value="InterPro"/>
</dbReference>
<reference evidence="7 8" key="2">
    <citation type="submission" date="2024-05" db="EMBL/GenBank/DDBJ databases">
        <authorList>
            <person name="Chen Y."/>
            <person name="Shah S."/>
            <person name="Dougan E. K."/>
            <person name="Thang M."/>
            <person name="Chan C."/>
        </authorList>
    </citation>
    <scope>NUCLEOTIDE SEQUENCE [LARGE SCALE GENOMIC DNA]</scope>
</reference>
<dbReference type="Proteomes" id="UP001152797">
    <property type="component" value="Unassembled WGS sequence"/>
</dbReference>
<dbReference type="OrthoDB" id="248779at2759"/>
<gene>
    <name evidence="6" type="ORF">C1SCF055_LOCUS31254</name>
</gene>